<evidence type="ECO:0008006" key="4">
    <source>
        <dbReference type="Google" id="ProtNLM"/>
    </source>
</evidence>
<gene>
    <name evidence="2" type="ORF">AB1Y20_003570</name>
</gene>
<proteinExistence type="predicted"/>
<name>A0AB34J7H0_PRYPA</name>
<evidence type="ECO:0000256" key="1">
    <source>
        <dbReference type="SAM" id="MobiDB-lite"/>
    </source>
</evidence>
<keyword evidence="3" id="KW-1185">Reference proteome</keyword>
<dbReference type="EMBL" id="JBGBPQ010000012">
    <property type="protein sequence ID" value="KAL1514471.1"/>
    <property type="molecule type" value="Genomic_DNA"/>
</dbReference>
<dbReference type="AlphaFoldDB" id="A0AB34J7H0"/>
<comment type="caution">
    <text evidence="2">The sequence shown here is derived from an EMBL/GenBank/DDBJ whole genome shotgun (WGS) entry which is preliminary data.</text>
</comment>
<protein>
    <recommendedName>
        <fullName evidence="4">Glycosyltransferase family 92 protein</fullName>
    </recommendedName>
</protein>
<reference evidence="2 3" key="1">
    <citation type="journal article" date="2024" name="Science">
        <title>Giant polyketide synthase enzymes in the biosynthesis of giant marine polyether toxins.</title>
        <authorList>
            <person name="Fallon T.R."/>
            <person name="Shende V.V."/>
            <person name="Wierzbicki I.H."/>
            <person name="Pendleton A.L."/>
            <person name="Watervoot N.F."/>
            <person name="Auber R.P."/>
            <person name="Gonzalez D.J."/>
            <person name="Wisecaver J.H."/>
            <person name="Moore B.S."/>
        </authorList>
    </citation>
    <scope>NUCLEOTIDE SEQUENCE [LARGE SCALE GENOMIC DNA]</scope>
    <source>
        <strain evidence="2 3">12B1</strain>
    </source>
</reference>
<sequence>MSDADEIPRASTVAAMRACNFDGSGNLRGRLLRLLASHYWYSAHCLRVDQQWRLGPSAAHGRIALRYGTAQMRRPYASAYSRSMGPTDKAKYRGFTDTQQFMPYQHTRMQMCSSALVEKRRSRKRKSATHPCPTETPASGTPDMVEEHAVADAAWHFSYFGSPEEIRAKYYSTLVGAGEERTSSYYYKLAMRCSAPQHPKWRFEYVKEVTEYHVPRFVLANKCRMRRFFWYDRTHIMPVYDI</sequence>
<dbReference type="Proteomes" id="UP001515480">
    <property type="component" value="Unassembled WGS sequence"/>
</dbReference>
<accession>A0AB34J7H0</accession>
<feature type="region of interest" description="Disordered" evidence="1">
    <location>
        <begin position="120"/>
        <end position="142"/>
    </location>
</feature>
<evidence type="ECO:0000313" key="3">
    <source>
        <dbReference type="Proteomes" id="UP001515480"/>
    </source>
</evidence>
<evidence type="ECO:0000313" key="2">
    <source>
        <dbReference type="EMBL" id="KAL1514471.1"/>
    </source>
</evidence>
<organism evidence="2 3">
    <name type="scientific">Prymnesium parvum</name>
    <name type="common">Toxic golden alga</name>
    <dbReference type="NCBI Taxonomy" id="97485"/>
    <lineage>
        <taxon>Eukaryota</taxon>
        <taxon>Haptista</taxon>
        <taxon>Haptophyta</taxon>
        <taxon>Prymnesiophyceae</taxon>
        <taxon>Prymnesiales</taxon>
        <taxon>Prymnesiaceae</taxon>
        <taxon>Prymnesium</taxon>
    </lineage>
</organism>